<accession>A0AAP8U742</accession>
<proteinExistence type="predicted"/>
<evidence type="ECO:0000313" key="2">
    <source>
        <dbReference type="Proteomes" id="UP000239759"/>
    </source>
</evidence>
<evidence type="ECO:0000313" key="1">
    <source>
        <dbReference type="EMBL" id="PPB12913.1"/>
    </source>
</evidence>
<dbReference type="Proteomes" id="UP000239759">
    <property type="component" value="Unassembled WGS sequence"/>
</dbReference>
<organism evidence="1 2">
    <name type="scientific">Brevibacillus laterosporus</name>
    <name type="common">Bacillus laterosporus</name>
    <dbReference type="NCBI Taxonomy" id="1465"/>
    <lineage>
        <taxon>Bacteria</taxon>
        <taxon>Bacillati</taxon>
        <taxon>Bacillota</taxon>
        <taxon>Bacilli</taxon>
        <taxon>Bacillales</taxon>
        <taxon>Paenibacillaceae</taxon>
        <taxon>Brevibacillus</taxon>
    </lineage>
</organism>
<name>A0AAP8U742_BRELA</name>
<comment type="caution">
    <text evidence="1">The sequence shown here is derived from an EMBL/GenBank/DDBJ whole genome shotgun (WGS) entry which is preliminary data.</text>
</comment>
<protein>
    <submittedName>
        <fullName evidence="1">Uncharacterized protein</fullName>
    </submittedName>
</protein>
<dbReference type="AlphaFoldDB" id="A0AAP8U742"/>
<dbReference type="RefSeq" id="WP_104030314.1">
    <property type="nucleotide sequence ID" value="NZ_PRKQ01000001.1"/>
</dbReference>
<reference evidence="1 2" key="1">
    <citation type="submission" date="2018-02" db="EMBL/GenBank/DDBJ databases">
        <title>Comparative analysis of genomes of three Brevibacillus laterosporus strains producers of potent antimicrobials isolated from silage.</title>
        <authorList>
            <person name="Kojic M."/>
            <person name="Miljkovic M."/>
            <person name="Studholme D."/>
            <person name="Filipic B."/>
        </authorList>
    </citation>
    <scope>NUCLEOTIDE SEQUENCE [LARGE SCALE GENOMIC DNA]</scope>
    <source>
        <strain evidence="1 2">BGSP11</strain>
    </source>
</reference>
<sequence length="102" mass="12162">MLGREELEEIRERAEKATEGSWHYSKDMKAIVTHYDAIIDISHYTTEGDIEFISHAREDIPKLLETINKLETYRDRFEAYCDGYKQGQFDIQMDEIDWAIKR</sequence>
<dbReference type="EMBL" id="PRKQ01000001">
    <property type="protein sequence ID" value="PPB12913.1"/>
    <property type="molecule type" value="Genomic_DNA"/>
</dbReference>
<gene>
    <name evidence="1" type="ORF">C4A77_00575</name>
</gene>